<gene>
    <name evidence="2" type="ORF">DFH08DRAFT_1025080</name>
</gene>
<dbReference type="Proteomes" id="UP001218218">
    <property type="component" value="Unassembled WGS sequence"/>
</dbReference>
<feature type="compositionally biased region" description="Polar residues" evidence="1">
    <location>
        <begin position="229"/>
        <end position="253"/>
    </location>
</feature>
<proteinExistence type="predicted"/>
<keyword evidence="3" id="KW-1185">Reference proteome</keyword>
<comment type="caution">
    <text evidence="2">The sequence shown here is derived from an EMBL/GenBank/DDBJ whole genome shotgun (WGS) entry which is preliminary data.</text>
</comment>
<evidence type="ECO:0000256" key="1">
    <source>
        <dbReference type="SAM" id="MobiDB-lite"/>
    </source>
</evidence>
<protein>
    <submittedName>
        <fullName evidence="2">Uncharacterized protein</fullName>
    </submittedName>
</protein>
<feature type="compositionally biased region" description="Pro residues" evidence="1">
    <location>
        <begin position="261"/>
        <end position="271"/>
    </location>
</feature>
<feature type="region of interest" description="Disordered" evidence="1">
    <location>
        <begin position="229"/>
        <end position="289"/>
    </location>
</feature>
<feature type="compositionally biased region" description="Low complexity" evidence="1">
    <location>
        <begin position="272"/>
        <end position="284"/>
    </location>
</feature>
<evidence type="ECO:0000313" key="3">
    <source>
        <dbReference type="Proteomes" id="UP001218218"/>
    </source>
</evidence>
<accession>A0AAD7AM42</accession>
<dbReference type="AlphaFoldDB" id="A0AAD7AM42"/>
<organism evidence="2 3">
    <name type="scientific">Mycena albidolilacea</name>
    <dbReference type="NCBI Taxonomy" id="1033008"/>
    <lineage>
        <taxon>Eukaryota</taxon>
        <taxon>Fungi</taxon>
        <taxon>Dikarya</taxon>
        <taxon>Basidiomycota</taxon>
        <taxon>Agaricomycotina</taxon>
        <taxon>Agaricomycetes</taxon>
        <taxon>Agaricomycetidae</taxon>
        <taxon>Agaricales</taxon>
        <taxon>Marasmiineae</taxon>
        <taxon>Mycenaceae</taxon>
        <taxon>Mycena</taxon>
    </lineage>
</organism>
<dbReference type="EMBL" id="JARIHO010000004">
    <property type="protein sequence ID" value="KAJ7362702.1"/>
    <property type="molecule type" value="Genomic_DNA"/>
</dbReference>
<reference evidence="2" key="1">
    <citation type="submission" date="2023-03" db="EMBL/GenBank/DDBJ databases">
        <title>Massive genome expansion in bonnet fungi (Mycena s.s.) driven by repeated elements and novel gene families across ecological guilds.</title>
        <authorList>
            <consortium name="Lawrence Berkeley National Laboratory"/>
            <person name="Harder C.B."/>
            <person name="Miyauchi S."/>
            <person name="Viragh M."/>
            <person name="Kuo A."/>
            <person name="Thoen E."/>
            <person name="Andreopoulos B."/>
            <person name="Lu D."/>
            <person name="Skrede I."/>
            <person name="Drula E."/>
            <person name="Henrissat B."/>
            <person name="Morin E."/>
            <person name="Kohler A."/>
            <person name="Barry K."/>
            <person name="LaButti K."/>
            <person name="Morin E."/>
            <person name="Salamov A."/>
            <person name="Lipzen A."/>
            <person name="Mereny Z."/>
            <person name="Hegedus B."/>
            <person name="Baldrian P."/>
            <person name="Stursova M."/>
            <person name="Weitz H."/>
            <person name="Taylor A."/>
            <person name="Grigoriev I.V."/>
            <person name="Nagy L.G."/>
            <person name="Martin F."/>
            <person name="Kauserud H."/>
        </authorList>
    </citation>
    <scope>NUCLEOTIDE SEQUENCE</scope>
    <source>
        <strain evidence="2">CBHHK002</strain>
    </source>
</reference>
<evidence type="ECO:0000313" key="2">
    <source>
        <dbReference type="EMBL" id="KAJ7362702.1"/>
    </source>
</evidence>
<sequence length="349" mass="37711">MSSFNILGFFKLKSGRRISVQKPPGTMLTMIKRSGTSTKAPSPPSVFSSQAMLPCCRIIRSLLRSALYNLLQPHLLPNPLPPIPGDPSTDAYNDQLPDERTSMVFGVGRITGSPQTLDDGHSSRVVTLAIADYVRCEEELGLFSAHGKVGWSNRRYNWRKDRIDRRPNYVHTGIYTTILCVFDLSTARWTRAPVPQANSVMQFYGLCRDVNPAGLLRIKLESVALNISSNGSAPSADSQSPSHTITSALVTPSKQRKFSSPSPPSTGPDPPSSAASSAPSASPSKITDPSLITVAETAESATAPMHYSRLFQQYPQYMGGGPATRSSFPSRLLSLFSPGWGGGGLNKIK</sequence>
<name>A0AAD7AM42_9AGAR</name>